<gene>
    <name evidence="2" type="ORF">SEA_ATTOOMI_17</name>
</gene>
<accession>A0A2H5BLD9</accession>
<proteinExistence type="predicted"/>
<name>A0A2H5BLD9_9CAUD</name>
<feature type="region of interest" description="Disordered" evidence="1">
    <location>
        <begin position="1"/>
        <end position="23"/>
    </location>
</feature>
<evidence type="ECO:0000313" key="3">
    <source>
        <dbReference type="Proteomes" id="UP000241131"/>
    </source>
</evidence>
<dbReference type="EMBL" id="MG593801">
    <property type="protein sequence ID" value="AUG87149.1"/>
    <property type="molecule type" value="Genomic_DNA"/>
</dbReference>
<evidence type="ECO:0000256" key="1">
    <source>
        <dbReference type="SAM" id="MobiDB-lite"/>
    </source>
</evidence>
<evidence type="ECO:0000313" key="2">
    <source>
        <dbReference type="EMBL" id="AUG87149.1"/>
    </source>
</evidence>
<organism evidence="2 3">
    <name type="scientific">Streptomyces phage Attoomi</name>
    <dbReference type="NCBI Taxonomy" id="2059881"/>
    <lineage>
        <taxon>Viruses</taxon>
        <taxon>Duplodnaviria</taxon>
        <taxon>Heunggongvirae</taxon>
        <taxon>Uroviricota</taxon>
        <taxon>Caudoviricetes</taxon>
        <taxon>Attoomivirus</taxon>
        <taxon>Attoomivirus attoomi</taxon>
    </lineage>
</organism>
<keyword evidence="3" id="KW-1185">Reference proteome</keyword>
<sequence length="421" mass="43901">MTVRSGWLLNRDSQGGGQSREDTRVVPTGTMFPQGEMTVRGGVIPGGDPFKLTSAGAMEATVGVGRAVLQGTAAQGAYPVAVTEPETLTFQDGNAQFPRKDSVVLRVQDSPYDGSGNVRAYLEIMVGTPAASPTAPTAEGTAEKLYEVTIPAGASAGTGGIDWATAVADRRRFTTGLGGIMAGGWTSGYSGSYPGQYRDNAGVLERWNGTSWEPRLRLGPSGRLEFADVVVQRASDGALQVEQAVYSQRTAASDYAFSAKPVADTYDRIRINADGAINWGPGTAARDTNLYRAGANLLKTDDNFECAAAVTTTGVTATSGWSVFQQNLRVRAGVSVVVLGFTRTGAAVSIPASGNITPDVVIGTVPAAFRPPMDLYLGASTGVGDGSVRVDTAGNVELLSWTPSASIATSATLRFTYTFIK</sequence>
<reference evidence="3" key="1">
    <citation type="submission" date="2017-11" db="EMBL/GenBank/DDBJ databases">
        <authorList>
            <person name="Han C.G."/>
        </authorList>
    </citation>
    <scope>NUCLEOTIDE SEQUENCE [LARGE SCALE GENOMIC DNA]</scope>
</reference>
<protein>
    <submittedName>
        <fullName evidence="2">Uncharacterized protein</fullName>
    </submittedName>
</protein>
<dbReference type="Proteomes" id="UP000241131">
    <property type="component" value="Segment"/>
</dbReference>